<dbReference type="Pfam" id="PF18014">
    <property type="entry name" value="Acetyltransf_18"/>
    <property type="match status" value="1"/>
</dbReference>
<keyword evidence="3" id="KW-1185">Reference proteome</keyword>
<dbReference type="InterPro" id="IPR000182">
    <property type="entry name" value="GNAT_dom"/>
</dbReference>
<keyword evidence="2" id="KW-0808">Transferase</keyword>
<evidence type="ECO:0000313" key="3">
    <source>
        <dbReference type="Proteomes" id="UP000298631"/>
    </source>
</evidence>
<accession>A0A4V1E0W5</accession>
<dbReference type="Pfam" id="PF13508">
    <property type="entry name" value="Acetyltransf_7"/>
    <property type="match status" value="1"/>
</dbReference>
<dbReference type="PANTHER" id="PTHR47237:SF2">
    <property type="entry name" value="BLL4206 PROTEIN"/>
    <property type="match status" value="1"/>
</dbReference>
<dbReference type="InterPro" id="IPR016181">
    <property type="entry name" value="Acyl_CoA_acyltransferase"/>
</dbReference>
<feature type="domain" description="N-acetyltransferase" evidence="1">
    <location>
        <begin position="14"/>
        <end position="160"/>
    </location>
</feature>
<dbReference type="KEGG" id="pseb:EOK75_10065"/>
<dbReference type="GO" id="GO:0016747">
    <property type="term" value="F:acyltransferase activity, transferring groups other than amino-acyl groups"/>
    <property type="evidence" value="ECO:0007669"/>
    <property type="project" value="InterPro"/>
</dbReference>
<dbReference type="Gene3D" id="3.40.630.30">
    <property type="match status" value="1"/>
</dbReference>
<dbReference type="EMBL" id="CP039964">
    <property type="protein sequence ID" value="QCO56054.1"/>
    <property type="molecule type" value="Genomic_DNA"/>
</dbReference>
<evidence type="ECO:0000259" key="1">
    <source>
        <dbReference type="PROSITE" id="PS51186"/>
    </source>
</evidence>
<dbReference type="AlphaFoldDB" id="A0A4V1E0W5"/>
<protein>
    <submittedName>
        <fullName evidence="2">GNAT family N-acetyltransferase</fullName>
    </submittedName>
</protein>
<dbReference type="Gene3D" id="3.40.630.90">
    <property type="match status" value="1"/>
</dbReference>
<evidence type="ECO:0000313" key="2">
    <source>
        <dbReference type="EMBL" id="QCO56054.1"/>
    </source>
</evidence>
<name>A0A4V1E0W5_9RHOB</name>
<dbReference type="OrthoDB" id="8453373at2"/>
<dbReference type="SUPFAM" id="SSF55729">
    <property type="entry name" value="Acyl-CoA N-acyltransferases (Nat)"/>
    <property type="match status" value="1"/>
</dbReference>
<dbReference type="PANTHER" id="PTHR47237">
    <property type="entry name" value="SLL0310 PROTEIN"/>
    <property type="match status" value="1"/>
</dbReference>
<proteinExistence type="predicted"/>
<dbReference type="Proteomes" id="UP000298631">
    <property type="component" value="Chromosome"/>
</dbReference>
<reference evidence="2 3" key="1">
    <citation type="submission" date="2019-05" db="EMBL/GenBank/DDBJ databases">
        <title>Pseudorhodobacter turbinis sp. nov., isolated from the gut of the Korean turban shell.</title>
        <authorList>
            <person name="Jeong Y.-S."/>
            <person name="Kang W.-R."/>
            <person name="Bae J.-W."/>
        </authorList>
    </citation>
    <scope>NUCLEOTIDE SEQUENCE [LARGE SCALE GENOMIC DNA]</scope>
    <source>
        <strain evidence="2 3">S12M18</strain>
    </source>
</reference>
<gene>
    <name evidence="2" type="ORF">EOK75_10065</name>
</gene>
<dbReference type="CDD" id="cd04301">
    <property type="entry name" value="NAT_SF"/>
    <property type="match status" value="1"/>
</dbReference>
<sequence length="286" mass="29799">MVPTRAVPLSNSGPQLIMLSQGDIDGAMALSVEAGWNQTADDWRLFLRHGTVFGIIEDGALSASAAIMPYGTEIAWISMVLTRKSRRGCGLGTRLLKHCISVVEAEGRTALLDATPAGEVIYRKLGFEGHETFTRWAGTGGGKSPSGAVAPDIPAAITAANQVFGADRTELLANFASRCPDLCRYDPDTGLCAFGRDGSLATQIGPVVGSSPNPDSPGTEALVAALIGGITGSVFMDVADHCTRLAACLAALGFEKQRPFLRMKRGPWLPPGNGSTVAAIAGPEFG</sequence>
<dbReference type="PROSITE" id="PS51186">
    <property type="entry name" value="GNAT"/>
    <property type="match status" value="1"/>
</dbReference>
<dbReference type="InterPro" id="IPR052729">
    <property type="entry name" value="Acyl/Acetyltrans_Enzymes"/>
</dbReference>
<organism evidence="2 3">
    <name type="scientific">Pseudorhodobacter turbinis</name>
    <dbReference type="NCBI Taxonomy" id="2500533"/>
    <lineage>
        <taxon>Bacteria</taxon>
        <taxon>Pseudomonadati</taxon>
        <taxon>Pseudomonadota</taxon>
        <taxon>Alphaproteobacteria</taxon>
        <taxon>Rhodobacterales</taxon>
        <taxon>Paracoccaceae</taxon>
        <taxon>Pseudorhodobacter</taxon>
    </lineage>
</organism>
<dbReference type="InterPro" id="IPR041496">
    <property type="entry name" value="YitH/HolE_GNAT"/>
</dbReference>